<protein>
    <recommendedName>
        <fullName evidence="4">Hydrolase of HD superfamily</fullName>
    </recommendedName>
</protein>
<evidence type="ECO:0000256" key="1">
    <source>
        <dbReference type="SAM" id="MobiDB-lite"/>
    </source>
</evidence>
<feature type="region of interest" description="Disordered" evidence="1">
    <location>
        <begin position="76"/>
        <end position="95"/>
    </location>
</feature>
<accession>A0A3R7D979</accession>
<reference evidence="2 3" key="1">
    <citation type="submission" date="2018-09" db="EMBL/GenBank/DDBJ databases">
        <title>Genomic Encyclopedia of Archaeal and Bacterial Type Strains, Phase II (KMG-II): from individual species to whole genera.</title>
        <authorList>
            <person name="Goeker M."/>
        </authorList>
    </citation>
    <scope>NUCLEOTIDE SEQUENCE [LARGE SCALE GENOMIC DNA]</scope>
    <source>
        <strain evidence="2 3">DSM 13151</strain>
    </source>
</reference>
<dbReference type="OrthoDB" id="268600at2157"/>
<dbReference type="RefSeq" id="WP_120245977.1">
    <property type="nucleotide sequence ID" value="NZ_RAPO01000003.1"/>
</dbReference>
<comment type="caution">
    <text evidence="2">The sequence shown here is derived from an EMBL/GenBank/DDBJ whole genome shotgun (WGS) entry which is preliminary data.</text>
</comment>
<organism evidence="2 3">
    <name type="scientific">Halopiger aswanensis</name>
    <dbReference type="NCBI Taxonomy" id="148449"/>
    <lineage>
        <taxon>Archaea</taxon>
        <taxon>Methanobacteriati</taxon>
        <taxon>Methanobacteriota</taxon>
        <taxon>Stenosarchaea group</taxon>
        <taxon>Halobacteria</taxon>
        <taxon>Halobacteriales</taxon>
        <taxon>Natrialbaceae</taxon>
        <taxon>Halopiger</taxon>
    </lineage>
</organism>
<gene>
    <name evidence="2" type="ORF">ATJ93_3644</name>
</gene>
<dbReference type="AlphaFoldDB" id="A0A3R7D979"/>
<dbReference type="Gene3D" id="1.10.3210.10">
    <property type="entry name" value="Hypothetical protein af1432"/>
    <property type="match status" value="1"/>
</dbReference>
<evidence type="ECO:0000313" key="2">
    <source>
        <dbReference type="EMBL" id="RKD94009.1"/>
    </source>
</evidence>
<evidence type="ECO:0008006" key="4">
    <source>
        <dbReference type="Google" id="ProtNLM"/>
    </source>
</evidence>
<sequence>MPESDEFGDGLADASTAADLERALENLADDVATLEAALLGPDGADPTVTATEPDPEQRARFEAVAGRLQDLLAATDGGHRPINTRSGKQITPLEPDPDAIVLEDIAHALSNLSRFAGQGREFYAVARHAVHVSREVEVRSGSPAAQRWGLLHDASEAYFADVPAPVKRSLPGYTRAEKRFQAAVRDAFDLALSPEDERLVDEVDAAVGRYELVAHFPAIGYEAPDLEYVPPWFGSAERTNSGDATVMSAKALFLERARELGLD</sequence>
<dbReference type="SUPFAM" id="SSF109604">
    <property type="entry name" value="HD-domain/PDEase-like"/>
    <property type="match status" value="1"/>
</dbReference>
<dbReference type="Proteomes" id="UP000283805">
    <property type="component" value="Unassembled WGS sequence"/>
</dbReference>
<name>A0A3R7D979_9EURY</name>
<keyword evidence="3" id="KW-1185">Reference proteome</keyword>
<evidence type="ECO:0000313" key="3">
    <source>
        <dbReference type="Proteomes" id="UP000283805"/>
    </source>
</evidence>
<dbReference type="EMBL" id="RAPO01000003">
    <property type="protein sequence ID" value="RKD94009.1"/>
    <property type="molecule type" value="Genomic_DNA"/>
</dbReference>
<proteinExistence type="predicted"/>